<feature type="region of interest" description="Disordered" evidence="4">
    <location>
        <begin position="332"/>
        <end position="374"/>
    </location>
</feature>
<dbReference type="InterPro" id="IPR050671">
    <property type="entry name" value="CD300_family_receptors"/>
</dbReference>
<comment type="caution">
    <text evidence="9">The sequence shown here is derived from an EMBL/GenBank/DDBJ whole genome shotgun (WGS) entry which is preliminary data.</text>
</comment>
<dbReference type="GO" id="GO:0005886">
    <property type="term" value="C:plasma membrane"/>
    <property type="evidence" value="ECO:0007669"/>
    <property type="project" value="TreeGrafter"/>
</dbReference>
<feature type="compositionally biased region" description="Basic and acidic residues" evidence="4">
    <location>
        <begin position="332"/>
        <end position="343"/>
    </location>
</feature>
<evidence type="ECO:0000313" key="10">
    <source>
        <dbReference type="Proteomes" id="UP001311232"/>
    </source>
</evidence>
<name>A0AAV9SIC1_9TELE</name>
<accession>A0AAV9SIC1</accession>
<feature type="domain" description="Immunoglobulin" evidence="8">
    <location>
        <begin position="865"/>
        <end position="957"/>
    </location>
</feature>
<dbReference type="GO" id="GO:0004888">
    <property type="term" value="F:transmembrane signaling receptor activity"/>
    <property type="evidence" value="ECO:0007669"/>
    <property type="project" value="TreeGrafter"/>
</dbReference>
<dbReference type="Proteomes" id="UP001311232">
    <property type="component" value="Unassembled WGS sequence"/>
</dbReference>
<feature type="domain" description="Immunoglobulin V-set" evidence="7">
    <location>
        <begin position="664"/>
        <end position="734"/>
    </location>
</feature>
<evidence type="ECO:0000259" key="8">
    <source>
        <dbReference type="SMART" id="SM00409"/>
    </source>
</evidence>
<dbReference type="AlphaFoldDB" id="A0AAV9SIC1"/>
<gene>
    <name evidence="9" type="ORF">CRENBAI_017581</name>
</gene>
<feature type="domain" description="Immunoglobulin" evidence="8">
    <location>
        <begin position="496"/>
        <end position="592"/>
    </location>
</feature>
<dbReference type="InterPro" id="IPR003599">
    <property type="entry name" value="Ig_sub"/>
</dbReference>
<evidence type="ECO:0008006" key="11">
    <source>
        <dbReference type="Google" id="ProtNLM"/>
    </source>
</evidence>
<dbReference type="InterPro" id="IPR013106">
    <property type="entry name" value="Ig_V-set"/>
</dbReference>
<keyword evidence="5" id="KW-1133">Transmembrane helix</keyword>
<dbReference type="Gene3D" id="2.60.40.10">
    <property type="entry name" value="Immunoglobulins"/>
    <property type="match status" value="7"/>
</dbReference>
<keyword evidence="10" id="KW-1185">Reference proteome</keyword>
<feature type="chain" id="PRO_5043731976" description="Polymeric immunoglobulin receptor-like" evidence="6">
    <location>
        <begin position="27"/>
        <end position="995"/>
    </location>
</feature>
<reference evidence="9 10" key="1">
    <citation type="submission" date="2021-06" db="EMBL/GenBank/DDBJ databases">
        <authorList>
            <person name="Palmer J.M."/>
        </authorList>
    </citation>
    <scope>NUCLEOTIDE SEQUENCE [LARGE SCALE GENOMIC DNA]</scope>
    <source>
        <strain evidence="9 10">MEX-2019</strain>
        <tissue evidence="9">Muscle</tissue>
    </source>
</reference>
<feature type="transmembrane region" description="Helical" evidence="5">
    <location>
        <begin position="968"/>
        <end position="988"/>
    </location>
</feature>
<feature type="domain" description="Immunoglobulin V-set" evidence="7">
    <location>
        <begin position="768"/>
        <end position="841"/>
    </location>
</feature>
<evidence type="ECO:0000256" key="1">
    <source>
        <dbReference type="ARBA" id="ARBA00004370"/>
    </source>
</evidence>
<feature type="domain" description="Immunoglobulin" evidence="8">
    <location>
        <begin position="654"/>
        <end position="750"/>
    </location>
</feature>
<feature type="domain" description="Immunoglobulin" evidence="8">
    <location>
        <begin position="758"/>
        <end position="858"/>
    </location>
</feature>
<organism evidence="9 10">
    <name type="scientific">Crenichthys baileyi</name>
    <name type="common">White River springfish</name>
    <dbReference type="NCBI Taxonomy" id="28760"/>
    <lineage>
        <taxon>Eukaryota</taxon>
        <taxon>Metazoa</taxon>
        <taxon>Chordata</taxon>
        <taxon>Craniata</taxon>
        <taxon>Vertebrata</taxon>
        <taxon>Euteleostomi</taxon>
        <taxon>Actinopterygii</taxon>
        <taxon>Neopterygii</taxon>
        <taxon>Teleostei</taxon>
        <taxon>Neoteleostei</taxon>
        <taxon>Acanthomorphata</taxon>
        <taxon>Ovalentaria</taxon>
        <taxon>Atherinomorphae</taxon>
        <taxon>Cyprinodontiformes</taxon>
        <taxon>Goodeidae</taxon>
        <taxon>Crenichthys</taxon>
    </lineage>
</organism>
<dbReference type="CDD" id="cd05716">
    <property type="entry name" value="IgV_pIgR_like"/>
    <property type="match status" value="1"/>
</dbReference>
<feature type="transmembrane region" description="Helical" evidence="5">
    <location>
        <begin position="382"/>
        <end position="403"/>
    </location>
</feature>
<dbReference type="SUPFAM" id="SSF48726">
    <property type="entry name" value="Immunoglobulin"/>
    <property type="match status" value="7"/>
</dbReference>
<evidence type="ECO:0000256" key="6">
    <source>
        <dbReference type="SAM" id="SignalP"/>
    </source>
</evidence>
<dbReference type="InterPro" id="IPR013783">
    <property type="entry name" value="Ig-like_fold"/>
</dbReference>
<feature type="compositionally biased region" description="Polar residues" evidence="4">
    <location>
        <begin position="348"/>
        <end position="366"/>
    </location>
</feature>
<feature type="signal peptide" evidence="6">
    <location>
        <begin position="1"/>
        <end position="26"/>
    </location>
</feature>
<feature type="domain" description="Immunoglobulin" evidence="8">
    <location>
        <begin position="27"/>
        <end position="123"/>
    </location>
</feature>
<dbReference type="SMART" id="SM00409">
    <property type="entry name" value="IG"/>
    <property type="match status" value="7"/>
</dbReference>
<evidence type="ECO:0000256" key="4">
    <source>
        <dbReference type="SAM" id="MobiDB-lite"/>
    </source>
</evidence>
<dbReference type="EMBL" id="JAHHUM010000330">
    <property type="protein sequence ID" value="KAK5620878.1"/>
    <property type="molecule type" value="Genomic_DNA"/>
</dbReference>
<dbReference type="PANTHER" id="PTHR11860:SF118">
    <property type="entry name" value="CMRF35-LIKE MOLECULE 3-RELATED"/>
    <property type="match status" value="1"/>
</dbReference>
<comment type="subcellular location">
    <subcellularLocation>
        <location evidence="1">Membrane</location>
    </subcellularLocation>
</comment>
<dbReference type="InterPro" id="IPR036179">
    <property type="entry name" value="Ig-like_dom_sf"/>
</dbReference>
<keyword evidence="2 5" id="KW-0812">Transmembrane</keyword>
<keyword evidence="3 5" id="KW-0472">Membrane</keyword>
<evidence type="ECO:0000256" key="5">
    <source>
        <dbReference type="SAM" id="Phobius"/>
    </source>
</evidence>
<evidence type="ECO:0000259" key="7">
    <source>
        <dbReference type="SMART" id="SM00406"/>
    </source>
</evidence>
<feature type="domain" description="Immunoglobulin" evidence="8">
    <location>
        <begin position="238"/>
        <end position="331"/>
    </location>
</feature>
<protein>
    <recommendedName>
        <fullName evidence="11">Polymeric immunoglobulin receptor-like</fullName>
    </recommendedName>
</protein>
<evidence type="ECO:0000313" key="9">
    <source>
        <dbReference type="EMBL" id="KAK5620878.1"/>
    </source>
</evidence>
<evidence type="ECO:0000256" key="2">
    <source>
        <dbReference type="ARBA" id="ARBA00022692"/>
    </source>
</evidence>
<dbReference type="Pfam" id="PF07686">
    <property type="entry name" value="V-set"/>
    <property type="match status" value="5"/>
</dbReference>
<feature type="domain" description="Immunoglobulin V-set" evidence="7">
    <location>
        <begin position="141"/>
        <end position="214"/>
    </location>
</feature>
<proteinExistence type="predicted"/>
<evidence type="ECO:0000256" key="3">
    <source>
        <dbReference type="ARBA" id="ARBA00023136"/>
    </source>
</evidence>
<dbReference type="PANTHER" id="PTHR11860">
    <property type="entry name" value="POLYMERIC-IMMUNOGLOBULIN RECEPTOR"/>
    <property type="match status" value="1"/>
</dbReference>
<dbReference type="SMART" id="SM00406">
    <property type="entry name" value="IGv"/>
    <property type="match status" value="3"/>
</dbReference>
<keyword evidence="6" id="KW-0732">Signal</keyword>
<sequence>MTSKMGSFQKLLFNLCSLNCVSSVAGLIRVFGYEGRDGKVSCSYPHGYEDYEKYLCRTDCDYSDILITTSQMNKTRHFIYDDKSARIFTTTISNLLSTDAGIYWCGVSRNGKDIYTEVKLEIKQDTCCSTVNNIQGHEEGSVSINCPYDSESVNNLKYICRGNRPSTCLQQAVITSDTRQNGRLRFNSDTNSRIFKVTISKLTLNDSGLYLCGVQKITEVDVLSAVELKVKEWCCLKSHQIRGNVGRPVTLQCPYPPHHRNNRKFVCKGSQRSSCSDMMIGQNRFSLHSVSSESFSVTITQLEEGDAGTYWCRSDQEWTVGNYTQFHLSVEKEPNAGREKEPEELSAPRTTAVYQHQSSTVKTAHTPTRPGSKELTEGLPDAVFYSVFVGLPVLLLMLTIILVKVYRNKCRKVKEIKVIADRNKLDFTGQQDVCGGEDVYQNHDAVVMRSQQSGSKQQNASYYIDDVDGDEADYENFTAAEDIYSVLSIVSSAAGLIRVFGYEGGDVRVSCPYGEGFGRHQKYLCKNSCGYRDFLIKSSEKNKTKYSIYDDKRTRVFTVIISDLHFDDAGEYWCGVTRVGRDLYTQVKLEVRPVDQHQSSPMKTITTTPSYYEELTEVYHHQSSTVKTIITTTPPYYEELNEAARSRVSSAGGLIRVFGYESRDVRVSCPYGRGYEGHQKYLCKNDCGYSEILVRTPQKNKTKYSINDDKTTRIFTVIISDLHFDDAGTYWCGVTRVGRDLYTQVKLEVRPDRCCNTVNKIHSNKESSVSISCPFESQCVNKLKFFCRGNRPSTCLQQALITSNITQNGRFRLVDDRKSRIFTVTISSLSLKDSGLYLCGVQRNSGLDVFSAVELEVKEWCCVKTIKMSGSVGKPVTFQCLYPPQHHNDTMLLCKGHPVNNCTDMMNQSRFTLQNVSPSSFSVTITKLEAGDAGTYWCRTDPEASVGIYTHFHLSVDEANHERSDASVFALFALPAVMLVVMVLVKVYKNKCHKK</sequence>
<feature type="domain" description="Immunoglobulin" evidence="8">
    <location>
        <begin position="131"/>
        <end position="231"/>
    </location>
</feature>